<accession>A0ABQ0P419</accession>
<gene>
    <name evidence="1" type="ORF">AA12717_0779</name>
</gene>
<reference evidence="1" key="1">
    <citation type="submission" date="2013-04" db="EMBL/GenBank/DDBJ databases">
        <title>The genome sequencing project of 58 acetic acid bacteria.</title>
        <authorList>
            <person name="Okamoto-Kainuma A."/>
            <person name="Ishikawa M."/>
            <person name="Umino S."/>
            <person name="Koizumi Y."/>
            <person name="Shiwa Y."/>
            <person name="Yoshikawa H."/>
            <person name="Matsutani M."/>
            <person name="Matsushita K."/>
        </authorList>
    </citation>
    <scope>NUCLEOTIDE SEQUENCE</scope>
    <source>
        <strain evidence="1">DSM 12717</strain>
    </source>
</reference>
<organism evidence="1 2">
    <name type="scientific">Gluconacetobacter sacchari DSM 12717</name>
    <dbReference type="NCBI Taxonomy" id="1307940"/>
    <lineage>
        <taxon>Bacteria</taxon>
        <taxon>Pseudomonadati</taxon>
        <taxon>Pseudomonadota</taxon>
        <taxon>Alphaproteobacteria</taxon>
        <taxon>Acetobacterales</taxon>
        <taxon>Acetobacteraceae</taxon>
        <taxon>Gluconacetobacter</taxon>
    </lineage>
</organism>
<name>A0ABQ0P419_9PROT</name>
<dbReference type="EMBL" id="BAQP01000032">
    <property type="protein sequence ID" value="GBQ21126.1"/>
    <property type="molecule type" value="Genomic_DNA"/>
</dbReference>
<sequence length="84" mass="8259">MICRASLRLRDGGAVPGGGVGVMVGTVPWLLSSVLAASGADAMGGGDATGNGPAGGARRSGKVRITSSNLCVPRQDSSESITFL</sequence>
<keyword evidence="2" id="KW-1185">Reference proteome</keyword>
<evidence type="ECO:0000313" key="2">
    <source>
        <dbReference type="Proteomes" id="UP001060895"/>
    </source>
</evidence>
<protein>
    <recommendedName>
        <fullName evidence="3">Secreted protein</fullName>
    </recommendedName>
</protein>
<dbReference type="Proteomes" id="UP001060895">
    <property type="component" value="Unassembled WGS sequence"/>
</dbReference>
<proteinExistence type="predicted"/>
<comment type="caution">
    <text evidence="1">The sequence shown here is derived from an EMBL/GenBank/DDBJ whole genome shotgun (WGS) entry which is preliminary data.</text>
</comment>
<evidence type="ECO:0000313" key="1">
    <source>
        <dbReference type="EMBL" id="GBQ21126.1"/>
    </source>
</evidence>
<evidence type="ECO:0008006" key="3">
    <source>
        <dbReference type="Google" id="ProtNLM"/>
    </source>
</evidence>